<organism evidence="1">
    <name type="scientific">Cuerna arida</name>
    <dbReference type="NCBI Taxonomy" id="1464854"/>
    <lineage>
        <taxon>Eukaryota</taxon>
        <taxon>Metazoa</taxon>
        <taxon>Ecdysozoa</taxon>
        <taxon>Arthropoda</taxon>
        <taxon>Hexapoda</taxon>
        <taxon>Insecta</taxon>
        <taxon>Pterygota</taxon>
        <taxon>Neoptera</taxon>
        <taxon>Paraneoptera</taxon>
        <taxon>Hemiptera</taxon>
        <taxon>Auchenorrhyncha</taxon>
        <taxon>Membracoidea</taxon>
        <taxon>Cicadellidae</taxon>
        <taxon>Cicadellinae</taxon>
        <taxon>Proconiini</taxon>
        <taxon>Cuerna</taxon>
    </lineage>
</organism>
<dbReference type="EMBL" id="GECZ01005307">
    <property type="protein sequence ID" value="JAS64462.1"/>
    <property type="molecule type" value="Transcribed_RNA"/>
</dbReference>
<sequence>SLERYYARSATSNLHDTRLSSMEYRNRLSALAQHPILLSLESKDTSISDPNYQSLVSNFFDSQAIESSHENILHNNWLQVVTTILYVLAFSSMHFNNSEDDLKKQKSDVNSGSETFKWTTRLAGCVSRALYTSSN</sequence>
<gene>
    <name evidence="1" type="ORF">g.10103</name>
</gene>
<reference evidence="1" key="1">
    <citation type="submission" date="2015-11" db="EMBL/GenBank/DDBJ databases">
        <title>De novo transcriptome assembly of four potential Pierce s Disease insect vectors from Arizona vineyards.</title>
        <authorList>
            <person name="Tassone E.E."/>
        </authorList>
    </citation>
    <scope>NUCLEOTIDE SEQUENCE</scope>
</reference>
<accession>A0A1B6GPV5</accession>
<name>A0A1B6GPV5_9HEMI</name>
<evidence type="ECO:0000313" key="1">
    <source>
        <dbReference type="EMBL" id="JAS64462.1"/>
    </source>
</evidence>
<dbReference type="AlphaFoldDB" id="A0A1B6GPV5"/>
<feature type="non-terminal residue" evidence="1">
    <location>
        <position position="1"/>
    </location>
</feature>
<protein>
    <submittedName>
        <fullName evidence="1">Uncharacterized protein</fullName>
    </submittedName>
</protein>
<proteinExistence type="predicted"/>